<evidence type="ECO:0000313" key="9">
    <source>
        <dbReference type="EMBL" id="GBB87010.1"/>
    </source>
</evidence>
<feature type="compositionally biased region" description="Acidic residues" evidence="7">
    <location>
        <begin position="391"/>
        <end position="406"/>
    </location>
</feature>
<gene>
    <name evidence="9" type="ORF">RclHR1_13470006</name>
</gene>
<dbReference type="PANTHER" id="PTHR10322">
    <property type="entry name" value="DNA POLYMERASE CATALYTIC SUBUNIT"/>
    <property type="match status" value="1"/>
</dbReference>
<dbReference type="InterPro" id="IPR050240">
    <property type="entry name" value="DNA_pol_type-B"/>
</dbReference>
<dbReference type="InterPro" id="IPR023211">
    <property type="entry name" value="DNA_pol_palm_dom_sf"/>
</dbReference>
<keyword evidence="10" id="KW-1185">Reference proteome</keyword>
<evidence type="ECO:0000256" key="4">
    <source>
        <dbReference type="ARBA" id="ARBA00022932"/>
    </source>
</evidence>
<dbReference type="Gene3D" id="3.90.1600.10">
    <property type="entry name" value="Palm domain of DNA polymerase"/>
    <property type="match status" value="1"/>
</dbReference>
<proteinExistence type="predicted"/>
<organism evidence="9 10">
    <name type="scientific">Rhizophagus clarus</name>
    <dbReference type="NCBI Taxonomy" id="94130"/>
    <lineage>
        <taxon>Eukaryota</taxon>
        <taxon>Fungi</taxon>
        <taxon>Fungi incertae sedis</taxon>
        <taxon>Mucoromycota</taxon>
        <taxon>Glomeromycotina</taxon>
        <taxon>Glomeromycetes</taxon>
        <taxon>Glomerales</taxon>
        <taxon>Glomeraceae</taxon>
        <taxon>Rhizophagus</taxon>
    </lineage>
</organism>
<dbReference type="Pfam" id="PF00136">
    <property type="entry name" value="DNA_pol_B"/>
    <property type="match status" value="1"/>
</dbReference>
<evidence type="ECO:0000256" key="6">
    <source>
        <dbReference type="ARBA" id="ARBA00049244"/>
    </source>
</evidence>
<comment type="catalytic activity">
    <reaction evidence="6">
        <text>DNA(n) + a 2'-deoxyribonucleoside 5'-triphosphate = DNA(n+1) + diphosphate</text>
        <dbReference type="Rhea" id="RHEA:22508"/>
        <dbReference type="Rhea" id="RHEA-COMP:17339"/>
        <dbReference type="Rhea" id="RHEA-COMP:17340"/>
        <dbReference type="ChEBI" id="CHEBI:33019"/>
        <dbReference type="ChEBI" id="CHEBI:61560"/>
        <dbReference type="ChEBI" id="CHEBI:173112"/>
        <dbReference type="EC" id="2.7.7.7"/>
    </reaction>
</comment>
<dbReference type="InterPro" id="IPR006134">
    <property type="entry name" value="DNA-dir_DNA_pol_B_multi_dom"/>
</dbReference>
<accession>A0A2Z6QA19</accession>
<dbReference type="SUPFAM" id="SSF56672">
    <property type="entry name" value="DNA/RNA polymerases"/>
    <property type="match status" value="1"/>
</dbReference>
<feature type="domain" description="DNA-directed DNA polymerase family B multifunctional" evidence="8">
    <location>
        <begin position="116"/>
        <end position="315"/>
    </location>
</feature>
<dbReference type="Proteomes" id="UP000247702">
    <property type="component" value="Unassembled WGS sequence"/>
</dbReference>
<dbReference type="AlphaFoldDB" id="A0A2Z6QA19"/>
<dbReference type="EC" id="2.7.7.7" evidence="1"/>
<comment type="caution">
    <text evidence="9">The sequence shown here is derived from an EMBL/GenBank/DDBJ whole genome shotgun (WGS) entry which is preliminary data.</text>
</comment>
<dbReference type="GO" id="GO:0006261">
    <property type="term" value="P:DNA-templated DNA replication"/>
    <property type="evidence" value="ECO:0007669"/>
    <property type="project" value="TreeGrafter"/>
</dbReference>
<sequence>MTYNLSPDKIILSRERAEQSGKKLHEISFKFNNQNDLAWSIQHNNIPKEKGLYANVLEYLSSKRNEMKKCLAPLKEKKEDMELIIASMGKGLSLPEAIEKEHEFMAEYDSICFDCSCLDAKQYALKVYMNTFYGTAGDSKSPFYLRALAGGVTSAGQRNIKLVTDFVKSKGFQIKYEDTDSLYLVPPERCFQECDEMYDSGNGIPKEEYWSRMVNISMEVMEKLRDEVNDFLRNDNGSSYLKMTYEEVLFPIVFTGKKKYYGIPYERKRIMDESMRVNNTRTLHQIVKDMLKETVKDISQTDLNEIIKTAVHTREEADAKRRIKKGLTPELYLYGIPESYERFEYVVVENDSSDKVGDKMEYPEPSSEIVLDALKKLKNGNKAGDNKADDSGVDVDDLDKDEKDEDEIDKDEISKIRDALAQKSAEKWVRGYIKELHTGPKKDETIISHLWKGAHIYVKKLFDTTYADKGECLTNNAYYKSFLNALDKQEESIRLKLSSLLKEISEIDIEYRDSMYKLVTKKRAMTLEQYLTSYYLDECIKPNEICLPITKEDRQVFRKIIADQEKMTDIVMDDYRFLQHHGHNGKGGDRIHIGWLLGCTVADAEKILINPPKDLAETILSHIEKRFEEVPLAPVLIR</sequence>
<name>A0A2Z6QA19_9GLOM</name>
<dbReference type="GO" id="GO:0003887">
    <property type="term" value="F:DNA-directed DNA polymerase activity"/>
    <property type="evidence" value="ECO:0007669"/>
    <property type="project" value="UniProtKB-KW"/>
</dbReference>
<dbReference type="InterPro" id="IPR043502">
    <property type="entry name" value="DNA/RNA_pol_sf"/>
</dbReference>
<evidence type="ECO:0000259" key="8">
    <source>
        <dbReference type="Pfam" id="PF00136"/>
    </source>
</evidence>
<keyword evidence="4" id="KW-0239">DNA-directed DNA polymerase</keyword>
<dbReference type="EMBL" id="BEXD01000388">
    <property type="protein sequence ID" value="GBB87010.1"/>
    <property type="molecule type" value="Genomic_DNA"/>
</dbReference>
<evidence type="ECO:0000313" key="10">
    <source>
        <dbReference type="Proteomes" id="UP000247702"/>
    </source>
</evidence>
<evidence type="ECO:0000256" key="7">
    <source>
        <dbReference type="SAM" id="MobiDB-lite"/>
    </source>
</evidence>
<dbReference type="STRING" id="94130.A0A2Z6QA19"/>
<evidence type="ECO:0000256" key="1">
    <source>
        <dbReference type="ARBA" id="ARBA00012417"/>
    </source>
</evidence>
<feature type="region of interest" description="Disordered" evidence="7">
    <location>
        <begin position="381"/>
        <end position="406"/>
    </location>
</feature>
<keyword evidence="3" id="KW-0548">Nucleotidyltransferase</keyword>
<dbReference type="GO" id="GO:0003677">
    <property type="term" value="F:DNA binding"/>
    <property type="evidence" value="ECO:0007669"/>
    <property type="project" value="UniProtKB-KW"/>
</dbReference>
<dbReference type="GO" id="GO:0000166">
    <property type="term" value="F:nucleotide binding"/>
    <property type="evidence" value="ECO:0007669"/>
    <property type="project" value="InterPro"/>
</dbReference>
<evidence type="ECO:0000256" key="2">
    <source>
        <dbReference type="ARBA" id="ARBA00022679"/>
    </source>
</evidence>
<protein>
    <recommendedName>
        <fullName evidence="1">DNA-directed DNA polymerase</fullName>
        <ecNumber evidence="1">2.7.7.7</ecNumber>
    </recommendedName>
</protein>
<dbReference type="PANTHER" id="PTHR10322:SF23">
    <property type="entry name" value="DNA POLYMERASE DELTA CATALYTIC SUBUNIT"/>
    <property type="match status" value="1"/>
</dbReference>
<evidence type="ECO:0000256" key="3">
    <source>
        <dbReference type="ARBA" id="ARBA00022695"/>
    </source>
</evidence>
<reference evidence="9 10" key="1">
    <citation type="submission" date="2017-11" db="EMBL/GenBank/DDBJ databases">
        <title>The genome of Rhizophagus clarus HR1 reveals common genetic basis of auxotrophy among arbuscular mycorrhizal fungi.</title>
        <authorList>
            <person name="Kobayashi Y."/>
        </authorList>
    </citation>
    <scope>NUCLEOTIDE SEQUENCE [LARGE SCALE GENOMIC DNA]</scope>
    <source>
        <strain evidence="9 10">HR1</strain>
    </source>
</reference>
<evidence type="ECO:0000256" key="5">
    <source>
        <dbReference type="ARBA" id="ARBA00023125"/>
    </source>
</evidence>
<keyword evidence="2" id="KW-0808">Transferase</keyword>
<keyword evidence="5" id="KW-0238">DNA-binding</keyword>